<protein>
    <recommendedName>
        <fullName evidence="1">MPN635 N-terminal domain-containing protein</fullName>
    </recommendedName>
</protein>
<reference evidence="3" key="1">
    <citation type="submission" date="2016-11" db="EMBL/GenBank/DDBJ databases">
        <authorList>
            <person name="Varghese N."/>
            <person name="Submissions S."/>
        </authorList>
    </citation>
    <scope>NUCLEOTIDE SEQUENCE [LARGE SCALE GENOMIC DNA]</scope>
    <source>
        <strain evidence="3">DSM 15807</strain>
    </source>
</reference>
<organism evidence="2 3">
    <name type="scientific">Thermosipho atlanticus DSM 15807</name>
    <dbReference type="NCBI Taxonomy" id="1123380"/>
    <lineage>
        <taxon>Bacteria</taxon>
        <taxon>Thermotogati</taxon>
        <taxon>Thermotogota</taxon>
        <taxon>Thermotogae</taxon>
        <taxon>Thermotogales</taxon>
        <taxon>Fervidobacteriaceae</taxon>
        <taxon>Thermosipho</taxon>
    </lineage>
</organism>
<evidence type="ECO:0000313" key="3">
    <source>
        <dbReference type="Proteomes" id="UP000242592"/>
    </source>
</evidence>
<proteinExistence type="predicted"/>
<evidence type="ECO:0000259" key="1">
    <source>
        <dbReference type="Pfam" id="PF25856"/>
    </source>
</evidence>
<name>A0A1M5R3C4_9BACT</name>
<gene>
    <name evidence="2" type="ORF">SAMN02745199_0307</name>
</gene>
<feature type="domain" description="MPN635 N-terminal" evidence="1">
    <location>
        <begin position="92"/>
        <end position="180"/>
    </location>
</feature>
<dbReference type="OrthoDB" id="5241077at2"/>
<dbReference type="InterPro" id="IPR058987">
    <property type="entry name" value="MPN635_N"/>
</dbReference>
<sequence length="413" mass="48657">MIELTYNEKIFLNFLLFFIKSFNYSIEIDNNNNLILKSFSVKVGDLKKIPIDTLNLKYEIYYNDLPVKLNETNLQTLETSTLIFRNLPENYIEKVKFFFKKLSNEKVIEENEHGEVLLKNNISKIYVHGFLVATEPNFLFSYNIKNPSKSIFQKLNNFEIPFKRTAYVNKIKNILLYCENAEIAIYLADDLKKLISGESHDEINWKNIQIHAIKLLNGLNKVLFFTENEEREYHDIIKIAQSKGYKLIMISEALRKSLDNERDIFGNKINSVERFYKEYSKDFQFDFVEIDTLDKEEKEGLEIIKRLLDILKIKITIKISNNMLQTLDSNGTTESCLIENQIIFKREILKQPEKLLKQFLKNISKLLYPKETSFNALLNTSAGLILKTLQTRSYKSSIKSKESIFRKFLKKFK</sequence>
<keyword evidence="3" id="KW-1185">Reference proteome</keyword>
<dbReference type="EMBL" id="FQXN01000001">
    <property type="protein sequence ID" value="SHH20701.1"/>
    <property type="molecule type" value="Genomic_DNA"/>
</dbReference>
<dbReference type="Proteomes" id="UP000242592">
    <property type="component" value="Unassembled WGS sequence"/>
</dbReference>
<evidence type="ECO:0000313" key="2">
    <source>
        <dbReference type="EMBL" id="SHH20701.1"/>
    </source>
</evidence>
<dbReference type="RefSeq" id="WP_084727992.1">
    <property type="nucleotide sequence ID" value="NZ_FQXN01000001.1"/>
</dbReference>
<dbReference type="AlphaFoldDB" id="A0A1M5R3C4"/>
<accession>A0A1M5R3C4</accession>
<dbReference type="STRING" id="1123380.SAMN02745199_0307"/>
<dbReference type="Pfam" id="PF25856">
    <property type="entry name" value="MPN635_N"/>
    <property type="match status" value="1"/>
</dbReference>